<dbReference type="SMART" id="SM00745">
    <property type="entry name" value="MIT"/>
    <property type="match status" value="1"/>
</dbReference>
<accession>A0A0L8GCQ8</accession>
<evidence type="ECO:0000256" key="1">
    <source>
        <dbReference type="SAM" id="Coils"/>
    </source>
</evidence>
<dbReference type="Gene3D" id="1.20.58.80">
    <property type="entry name" value="Phosphotransferase system, lactose/cellobiose-type IIA subunit"/>
    <property type="match status" value="1"/>
</dbReference>
<dbReference type="Pfam" id="PF04212">
    <property type="entry name" value="MIT"/>
    <property type="match status" value="1"/>
</dbReference>
<dbReference type="STRING" id="37653.A0A0L8GCQ8"/>
<dbReference type="EMBL" id="KQ422761">
    <property type="protein sequence ID" value="KOF74320.1"/>
    <property type="molecule type" value="Genomic_DNA"/>
</dbReference>
<keyword evidence="1" id="KW-0175">Coiled coil</keyword>
<dbReference type="InterPro" id="IPR007330">
    <property type="entry name" value="MIT_dom"/>
</dbReference>
<protein>
    <recommendedName>
        <fullName evidence="2">MIT domain-containing protein</fullName>
    </recommendedName>
</protein>
<sequence>MEESAINVLKRAVVLDQERRFDQAIVCYEQGIGLLLKAIKGFTDNVKKERYRTKINEYMGRAEKLKQAMIKLKNAEKFNKVIQIEEDSIGHNYSTIFGDLLDITLTEVEIDDPYIRSNHQIINFIRFCALLHKSDANVRKIILNTSCENDENKQSQQKQAFSAISNNLLQNNIELVVSYSKTLHDREIRFNNGWIVKIGRGLDYFKNVPKFSLGFYDYDLRPCHETTINIFHAKHVKGADG</sequence>
<dbReference type="PANTHER" id="PTHR21222:SF1">
    <property type="entry name" value="MIT DOMAIN-CONTAINING PROTEIN 1"/>
    <property type="match status" value="1"/>
</dbReference>
<proteinExistence type="predicted"/>
<dbReference type="Gene3D" id="3.30.870.30">
    <property type="entry name" value="MITD, C-terminal phospholipase D-like domain"/>
    <property type="match status" value="1"/>
</dbReference>
<organism evidence="3">
    <name type="scientific">Octopus bimaculoides</name>
    <name type="common">California two-spotted octopus</name>
    <dbReference type="NCBI Taxonomy" id="37653"/>
    <lineage>
        <taxon>Eukaryota</taxon>
        <taxon>Metazoa</taxon>
        <taxon>Spiralia</taxon>
        <taxon>Lophotrochozoa</taxon>
        <taxon>Mollusca</taxon>
        <taxon>Cephalopoda</taxon>
        <taxon>Coleoidea</taxon>
        <taxon>Octopodiformes</taxon>
        <taxon>Octopoda</taxon>
        <taxon>Incirrata</taxon>
        <taxon>Octopodidae</taxon>
        <taxon>Octopus</taxon>
    </lineage>
</organism>
<dbReference type="KEGG" id="obi:106877932"/>
<feature type="coiled-coil region" evidence="1">
    <location>
        <begin position="48"/>
        <end position="75"/>
    </location>
</feature>
<dbReference type="InterPro" id="IPR032341">
    <property type="entry name" value="MITD1_C"/>
</dbReference>
<dbReference type="InterPro" id="IPR052817">
    <property type="entry name" value="MIT_domain_contain_protein1"/>
</dbReference>
<name>A0A0L8GCQ8_OCTBM</name>
<dbReference type="InterPro" id="IPR036181">
    <property type="entry name" value="MIT_dom_sf"/>
</dbReference>
<dbReference type="PANTHER" id="PTHR21222">
    <property type="entry name" value="MIT DOMAIN-CONTAINING PROTEIN 1"/>
    <property type="match status" value="1"/>
</dbReference>
<evidence type="ECO:0000313" key="3">
    <source>
        <dbReference type="EMBL" id="KOF74320.1"/>
    </source>
</evidence>
<dbReference type="InterPro" id="IPR038113">
    <property type="entry name" value="MITD1_C_sf"/>
</dbReference>
<dbReference type="SUPFAM" id="SSF116846">
    <property type="entry name" value="MIT domain"/>
    <property type="match status" value="1"/>
</dbReference>
<reference evidence="3" key="1">
    <citation type="submission" date="2015-07" db="EMBL/GenBank/DDBJ databases">
        <title>MeaNS - Measles Nucleotide Surveillance Program.</title>
        <authorList>
            <person name="Tran T."/>
            <person name="Druce J."/>
        </authorList>
    </citation>
    <scope>NUCLEOTIDE SEQUENCE</scope>
    <source>
        <strain evidence="3">UCB-OBI-ISO-001</strain>
        <tissue evidence="3">Gonad</tissue>
    </source>
</reference>
<gene>
    <name evidence="3" type="ORF">OCBIM_22036424mg</name>
</gene>
<dbReference type="AlphaFoldDB" id="A0A0L8GCQ8"/>
<feature type="domain" description="MIT" evidence="2">
    <location>
        <begin position="2"/>
        <end position="74"/>
    </location>
</feature>
<dbReference type="OMA" id="FYKASNP"/>
<evidence type="ECO:0000259" key="2">
    <source>
        <dbReference type="SMART" id="SM00745"/>
    </source>
</evidence>
<dbReference type="OrthoDB" id="19553at2759"/>
<dbReference type="Pfam" id="PF16565">
    <property type="entry name" value="MIT_C"/>
    <property type="match status" value="1"/>
</dbReference>